<evidence type="ECO:0000259" key="1">
    <source>
        <dbReference type="Pfam" id="PF02698"/>
    </source>
</evidence>
<name>A0A1G2L860_9BACT</name>
<gene>
    <name evidence="2" type="ORF">A3B34_02185</name>
</gene>
<evidence type="ECO:0000313" key="3">
    <source>
        <dbReference type="Proteomes" id="UP000176510"/>
    </source>
</evidence>
<accession>A0A1G2L860</accession>
<feature type="domain" description="DUF218" evidence="1">
    <location>
        <begin position="86"/>
        <end position="205"/>
    </location>
</feature>
<proteinExistence type="predicted"/>
<dbReference type="AlphaFoldDB" id="A0A1G2L860"/>
<dbReference type="InterPro" id="IPR003848">
    <property type="entry name" value="DUF218"/>
</dbReference>
<sequence>MSTLLAVLGRGVQMLDPDADPTDVKSYAPTEDLEVCKRDPKTQRLSHVRIRVPANDNHPDSIIGGGELNLLAGEALIRDARPDYVVCAYGHRAGYLKPDGPSESEVMSRWLKERSLSYGPVVEVWERNRELSGPSNTAQEFINILDLAVGRDCGKVIIVTVGVHVPRAAVFLNQAIARKIENYGELSPPVLLRSEEVLLAADPEQWGPRVKALRESNSFAENWERETLGMRDWVLDQY</sequence>
<dbReference type="Proteomes" id="UP000176510">
    <property type="component" value="Unassembled WGS sequence"/>
</dbReference>
<reference evidence="2 3" key="1">
    <citation type="journal article" date="2016" name="Nat. Commun.">
        <title>Thousands of microbial genomes shed light on interconnected biogeochemical processes in an aquifer system.</title>
        <authorList>
            <person name="Anantharaman K."/>
            <person name="Brown C.T."/>
            <person name="Hug L.A."/>
            <person name="Sharon I."/>
            <person name="Castelle C.J."/>
            <person name="Probst A.J."/>
            <person name="Thomas B.C."/>
            <person name="Singh A."/>
            <person name="Wilkins M.J."/>
            <person name="Karaoz U."/>
            <person name="Brodie E.L."/>
            <person name="Williams K.H."/>
            <person name="Hubbard S.S."/>
            <person name="Banfield J.F."/>
        </authorList>
    </citation>
    <scope>NUCLEOTIDE SEQUENCE [LARGE SCALE GENOMIC DNA]</scope>
</reference>
<comment type="caution">
    <text evidence="2">The sequence shown here is derived from an EMBL/GenBank/DDBJ whole genome shotgun (WGS) entry which is preliminary data.</text>
</comment>
<dbReference type="Pfam" id="PF02698">
    <property type="entry name" value="DUF218"/>
    <property type="match status" value="1"/>
</dbReference>
<dbReference type="STRING" id="1802279.A3B34_02185"/>
<protein>
    <recommendedName>
        <fullName evidence="1">DUF218 domain-containing protein</fullName>
    </recommendedName>
</protein>
<dbReference type="EMBL" id="MHQR01000012">
    <property type="protein sequence ID" value="OHA07825.1"/>
    <property type="molecule type" value="Genomic_DNA"/>
</dbReference>
<organism evidence="2 3">
    <name type="scientific">Candidatus Sungbacteria bacterium RIFCSPLOWO2_01_FULL_54_21</name>
    <dbReference type="NCBI Taxonomy" id="1802279"/>
    <lineage>
        <taxon>Bacteria</taxon>
        <taxon>Candidatus Sungiibacteriota</taxon>
    </lineage>
</organism>
<evidence type="ECO:0000313" key="2">
    <source>
        <dbReference type="EMBL" id="OHA07825.1"/>
    </source>
</evidence>